<dbReference type="OrthoDB" id="778222at2759"/>
<dbReference type="InterPro" id="IPR038920">
    <property type="entry name" value="At3g05675-like"/>
</dbReference>
<accession>A0A9Q1M2N5</accession>
<dbReference type="EMBL" id="JAJAGQ010000011">
    <property type="protein sequence ID" value="KAJ8548871.1"/>
    <property type="molecule type" value="Genomic_DNA"/>
</dbReference>
<organism evidence="5 6">
    <name type="scientific">Anisodus acutangulus</name>
    <dbReference type="NCBI Taxonomy" id="402998"/>
    <lineage>
        <taxon>Eukaryota</taxon>
        <taxon>Viridiplantae</taxon>
        <taxon>Streptophyta</taxon>
        <taxon>Embryophyta</taxon>
        <taxon>Tracheophyta</taxon>
        <taxon>Spermatophyta</taxon>
        <taxon>Magnoliopsida</taxon>
        <taxon>eudicotyledons</taxon>
        <taxon>Gunneridae</taxon>
        <taxon>Pentapetalae</taxon>
        <taxon>asterids</taxon>
        <taxon>lamiids</taxon>
        <taxon>Solanales</taxon>
        <taxon>Solanaceae</taxon>
        <taxon>Solanoideae</taxon>
        <taxon>Hyoscyameae</taxon>
        <taxon>Anisodus</taxon>
    </lineage>
</organism>
<evidence type="ECO:0000256" key="2">
    <source>
        <dbReference type="ARBA" id="ARBA00004906"/>
    </source>
</evidence>
<dbReference type="Pfam" id="PF25553">
    <property type="entry name" value="BTB-POZ_ANK-like"/>
    <property type="match status" value="1"/>
</dbReference>
<evidence type="ECO:0000313" key="5">
    <source>
        <dbReference type="EMBL" id="KAJ8548871.1"/>
    </source>
</evidence>
<keyword evidence="3" id="KW-0833">Ubl conjugation pathway</keyword>
<sequence length="427" mass="47176">MAMDLAVVDYGSYKTRPSALLNSVFMTTVNAAAKTLVAVASNAKAADQQSERWKPADHLRFMLMLMTWLAVWVLRVLMDHCPFALDGGGSSSPLDLMLPSSSSGSFSLDLVLQEDSNIQAPSAKALGRALTHILALLNEIPASSRKYQFALGMADKIVDENTRSGHLEMLQVNRVALASSFARTSGLLYSSLKSPRMSEDSGPWTSRILQSLPLGSFVASSLKGLGTFFPWVGTAASLFQNKRQPTVPGLEECVNDLVAEKHAQELLWITNKMVECGAVDEILVQWSSSSGLSSISLSTYPRVQGFMVKITAILFGELNRVKHEIPRQVKFNILLLWLPLFCYADNGLSYPVLTGYEKVEMEKTMDEVISTLPTIDQEVILSNWLQDFTTTSSDWPNLQKPYDLWCHSTRELIPEVTEEGQLCGLLE</sequence>
<feature type="domain" description="At3g05675-like ankyrin-like" evidence="4">
    <location>
        <begin position="261"/>
        <end position="406"/>
    </location>
</feature>
<proteinExistence type="predicted"/>
<gene>
    <name evidence="5" type="ORF">K7X08_029852</name>
</gene>
<protein>
    <recommendedName>
        <fullName evidence="4">At3g05675-like ankyrin-like domain-containing protein</fullName>
    </recommendedName>
</protein>
<keyword evidence="6" id="KW-1185">Reference proteome</keyword>
<comment type="caution">
    <text evidence="5">The sequence shown here is derived from an EMBL/GenBank/DDBJ whole genome shotgun (WGS) entry which is preliminary data.</text>
</comment>
<reference evidence="6" key="1">
    <citation type="journal article" date="2023" name="Proc. Natl. Acad. Sci. U.S.A.">
        <title>Genomic and structural basis for evolution of tropane alkaloid biosynthesis.</title>
        <authorList>
            <person name="Wanga Y.-J."/>
            <person name="Taina T."/>
            <person name="Yua J.-Y."/>
            <person name="Lia J."/>
            <person name="Xua B."/>
            <person name="Chenc J."/>
            <person name="D'Auriad J.C."/>
            <person name="Huanga J.-P."/>
            <person name="Huanga S.-X."/>
        </authorList>
    </citation>
    <scope>NUCLEOTIDE SEQUENCE [LARGE SCALE GENOMIC DNA]</scope>
    <source>
        <strain evidence="6">cv. KIB-2019</strain>
    </source>
</reference>
<dbReference type="InterPro" id="IPR058039">
    <property type="entry name" value="At3g05675-like_ankyrin"/>
</dbReference>
<evidence type="ECO:0000256" key="3">
    <source>
        <dbReference type="ARBA" id="ARBA00022786"/>
    </source>
</evidence>
<dbReference type="PANTHER" id="PTHR31060">
    <property type="entry name" value="OSJNBA0011J08.25 PROTEIN-RELATED"/>
    <property type="match status" value="1"/>
</dbReference>
<evidence type="ECO:0000259" key="4">
    <source>
        <dbReference type="Pfam" id="PF25553"/>
    </source>
</evidence>
<evidence type="ECO:0000313" key="6">
    <source>
        <dbReference type="Proteomes" id="UP001152561"/>
    </source>
</evidence>
<comment type="pathway">
    <text evidence="2">Protein modification; protein ubiquitination.</text>
</comment>
<dbReference type="Proteomes" id="UP001152561">
    <property type="component" value="Unassembled WGS sequence"/>
</dbReference>
<dbReference type="AlphaFoldDB" id="A0A9Q1M2N5"/>
<name>A0A9Q1M2N5_9SOLA</name>
<comment type="function">
    <text evidence="1">May act as a substrate-specific adapter of an E3 ubiquitin-protein ligase complex (CUL3-RBX1-BTB) which mediates the ubiquitination and subsequent proteasomal degradation of target proteins.</text>
</comment>
<evidence type="ECO:0000256" key="1">
    <source>
        <dbReference type="ARBA" id="ARBA00002668"/>
    </source>
</evidence>
<dbReference type="PANTHER" id="PTHR31060:SF31">
    <property type="entry name" value="BTB_POZ DOMAIN PROTEIN"/>
    <property type="match status" value="1"/>
</dbReference>